<keyword evidence="2" id="KW-1185">Reference proteome</keyword>
<dbReference type="Proteomes" id="UP001218188">
    <property type="component" value="Unassembled WGS sequence"/>
</dbReference>
<comment type="caution">
    <text evidence="1">The sequence shown here is derived from an EMBL/GenBank/DDBJ whole genome shotgun (WGS) entry which is preliminary data.</text>
</comment>
<dbReference type="AlphaFoldDB" id="A0AAD6S2N7"/>
<proteinExistence type="predicted"/>
<protein>
    <submittedName>
        <fullName evidence="1">Uncharacterized protein</fullName>
    </submittedName>
</protein>
<gene>
    <name evidence="1" type="ORF">C8F04DRAFT_1199905</name>
</gene>
<evidence type="ECO:0000313" key="1">
    <source>
        <dbReference type="EMBL" id="KAJ7017787.1"/>
    </source>
</evidence>
<reference evidence="1" key="1">
    <citation type="submission" date="2023-03" db="EMBL/GenBank/DDBJ databases">
        <title>Massive genome expansion in bonnet fungi (Mycena s.s.) driven by repeated elements and novel gene families across ecological guilds.</title>
        <authorList>
            <consortium name="Lawrence Berkeley National Laboratory"/>
            <person name="Harder C.B."/>
            <person name="Miyauchi S."/>
            <person name="Viragh M."/>
            <person name="Kuo A."/>
            <person name="Thoen E."/>
            <person name="Andreopoulos B."/>
            <person name="Lu D."/>
            <person name="Skrede I."/>
            <person name="Drula E."/>
            <person name="Henrissat B."/>
            <person name="Morin E."/>
            <person name="Kohler A."/>
            <person name="Barry K."/>
            <person name="LaButti K."/>
            <person name="Morin E."/>
            <person name="Salamov A."/>
            <person name="Lipzen A."/>
            <person name="Mereny Z."/>
            <person name="Hegedus B."/>
            <person name="Baldrian P."/>
            <person name="Stursova M."/>
            <person name="Weitz H."/>
            <person name="Taylor A."/>
            <person name="Grigoriev I.V."/>
            <person name="Nagy L.G."/>
            <person name="Martin F."/>
            <person name="Kauserud H."/>
        </authorList>
    </citation>
    <scope>NUCLEOTIDE SEQUENCE</scope>
    <source>
        <strain evidence="1">CBHHK200</strain>
    </source>
</reference>
<organism evidence="1 2">
    <name type="scientific">Mycena alexandri</name>
    <dbReference type="NCBI Taxonomy" id="1745969"/>
    <lineage>
        <taxon>Eukaryota</taxon>
        <taxon>Fungi</taxon>
        <taxon>Dikarya</taxon>
        <taxon>Basidiomycota</taxon>
        <taxon>Agaricomycotina</taxon>
        <taxon>Agaricomycetes</taxon>
        <taxon>Agaricomycetidae</taxon>
        <taxon>Agaricales</taxon>
        <taxon>Marasmiineae</taxon>
        <taxon>Mycenaceae</taxon>
        <taxon>Mycena</taxon>
    </lineage>
</organism>
<accession>A0AAD6S2N7</accession>
<dbReference type="EMBL" id="JARJCM010000378">
    <property type="protein sequence ID" value="KAJ7017787.1"/>
    <property type="molecule type" value="Genomic_DNA"/>
</dbReference>
<name>A0AAD6S2N7_9AGAR</name>
<evidence type="ECO:0000313" key="2">
    <source>
        <dbReference type="Proteomes" id="UP001218188"/>
    </source>
</evidence>
<sequence length="157" mass="17938">MTPNGMLNAIICLRWWKDAIDSGDEEEEEEWDEAVHEVVWVIEAANSDPKFQCRRGPAWQAPKLPKLPKNGREIKSSSSARGAALCGINESDRSRALWEGSDYFALRPSAAFIIFLHCSDHMGRKNTEELSLALKEEWENIDQRFIDRLYDSLPNCV</sequence>